<reference evidence="2" key="1">
    <citation type="journal article" date="2021" name="Proc. Natl. Acad. Sci. U.S.A.">
        <title>A Catalog of Tens of Thousands of Viruses from Human Metagenomes Reveals Hidden Associations with Chronic Diseases.</title>
        <authorList>
            <person name="Tisza M.J."/>
            <person name="Buck C.B."/>
        </authorList>
    </citation>
    <scope>NUCLEOTIDE SEQUENCE</scope>
    <source>
        <strain evidence="2">Ct9UA16</strain>
    </source>
</reference>
<accession>A0A8S5TMR2</accession>
<dbReference type="EMBL" id="BK032859">
    <property type="protein sequence ID" value="DAF64410.1"/>
    <property type="molecule type" value="Genomic_DNA"/>
</dbReference>
<keyword evidence="1" id="KW-0812">Transmembrane</keyword>
<evidence type="ECO:0000313" key="2">
    <source>
        <dbReference type="EMBL" id="DAF64410.1"/>
    </source>
</evidence>
<keyword evidence="1" id="KW-1133">Transmembrane helix</keyword>
<feature type="transmembrane region" description="Helical" evidence="1">
    <location>
        <begin position="20"/>
        <end position="38"/>
    </location>
</feature>
<sequence>MSCRPAPAKQSFSLMLQSSVFRTVSGFLCSLTAASCLNKRRTKY</sequence>
<keyword evidence="1" id="KW-0472">Membrane</keyword>
<proteinExistence type="predicted"/>
<organism evidence="2">
    <name type="scientific">Siphoviridae sp. ct9UA16</name>
    <dbReference type="NCBI Taxonomy" id="2827793"/>
    <lineage>
        <taxon>Viruses</taxon>
        <taxon>Duplodnaviria</taxon>
        <taxon>Heunggongvirae</taxon>
        <taxon>Uroviricota</taxon>
        <taxon>Caudoviricetes</taxon>
    </lineage>
</organism>
<protein>
    <submittedName>
        <fullName evidence="2">Uncharacterized protein</fullName>
    </submittedName>
</protein>
<evidence type="ECO:0000256" key="1">
    <source>
        <dbReference type="SAM" id="Phobius"/>
    </source>
</evidence>
<name>A0A8S5TMR2_9CAUD</name>